<evidence type="ECO:0000256" key="1">
    <source>
        <dbReference type="ARBA" id="ARBA00004141"/>
    </source>
</evidence>
<organism evidence="7 8">
    <name type="scientific">Oleoguttula mirabilis</name>
    <dbReference type="NCBI Taxonomy" id="1507867"/>
    <lineage>
        <taxon>Eukaryota</taxon>
        <taxon>Fungi</taxon>
        <taxon>Dikarya</taxon>
        <taxon>Ascomycota</taxon>
        <taxon>Pezizomycotina</taxon>
        <taxon>Dothideomycetes</taxon>
        <taxon>Dothideomycetidae</taxon>
        <taxon>Mycosphaerellales</taxon>
        <taxon>Teratosphaeriaceae</taxon>
        <taxon>Oleoguttula</taxon>
    </lineage>
</organism>
<feature type="transmembrane region" description="Helical" evidence="5">
    <location>
        <begin position="230"/>
        <end position="251"/>
    </location>
</feature>
<evidence type="ECO:0000256" key="3">
    <source>
        <dbReference type="ARBA" id="ARBA00022989"/>
    </source>
</evidence>
<evidence type="ECO:0000256" key="4">
    <source>
        <dbReference type="ARBA" id="ARBA00023136"/>
    </source>
</evidence>
<dbReference type="AlphaFoldDB" id="A0AAV9JE48"/>
<comment type="subcellular location">
    <subcellularLocation>
        <location evidence="1">Membrane</location>
        <topology evidence="1">Multi-pass membrane protein</topology>
    </subcellularLocation>
</comment>
<evidence type="ECO:0000256" key="2">
    <source>
        <dbReference type="ARBA" id="ARBA00022692"/>
    </source>
</evidence>
<evidence type="ECO:0000313" key="7">
    <source>
        <dbReference type="EMBL" id="KAK4543399.1"/>
    </source>
</evidence>
<dbReference type="PANTHER" id="PTHR23112:SF37">
    <property type="entry name" value="G PROTEIN-COUPLED RECEPTOR GPR1"/>
    <property type="match status" value="1"/>
</dbReference>
<feature type="transmembrane region" description="Helical" evidence="5">
    <location>
        <begin position="188"/>
        <end position="209"/>
    </location>
</feature>
<dbReference type="Proteomes" id="UP001324427">
    <property type="component" value="Unassembled WGS sequence"/>
</dbReference>
<keyword evidence="2 5" id="KW-0812">Transmembrane</keyword>
<feature type="transmembrane region" description="Helical" evidence="5">
    <location>
        <begin position="138"/>
        <end position="160"/>
    </location>
</feature>
<dbReference type="PROSITE" id="PS50262">
    <property type="entry name" value="G_PROTEIN_RECEP_F1_2"/>
    <property type="match status" value="1"/>
</dbReference>
<proteinExistence type="predicted"/>
<dbReference type="InterPro" id="IPR000276">
    <property type="entry name" value="GPCR_Rhodpsn"/>
</dbReference>
<protein>
    <recommendedName>
        <fullName evidence="6">G-protein coupled receptors family 1 profile domain-containing protein</fullName>
    </recommendedName>
</protein>
<dbReference type="PANTHER" id="PTHR23112">
    <property type="entry name" value="G PROTEIN-COUPLED RECEPTOR 157-RELATED"/>
    <property type="match status" value="1"/>
</dbReference>
<keyword evidence="3 5" id="KW-1133">Transmembrane helix</keyword>
<dbReference type="Gene3D" id="1.20.1070.10">
    <property type="entry name" value="Rhodopsin 7-helix transmembrane proteins"/>
    <property type="match status" value="1"/>
</dbReference>
<name>A0AAV9JE48_9PEZI</name>
<feature type="transmembrane region" description="Helical" evidence="5">
    <location>
        <begin position="62"/>
        <end position="84"/>
    </location>
</feature>
<comment type="caution">
    <text evidence="7">The sequence shown here is derived from an EMBL/GenBank/DDBJ whole genome shotgun (WGS) entry which is preliminary data.</text>
</comment>
<keyword evidence="4 5" id="KW-0472">Membrane</keyword>
<evidence type="ECO:0000256" key="5">
    <source>
        <dbReference type="SAM" id="Phobius"/>
    </source>
</evidence>
<gene>
    <name evidence="7" type="ORF">LTR36_005542</name>
</gene>
<dbReference type="GO" id="GO:0005886">
    <property type="term" value="C:plasma membrane"/>
    <property type="evidence" value="ECO:0007669"/>
    <property type="project" value="TreeGrafter"/>
</dbReference>
<reference evidence="7 8" key="1">
    <citation type="submission" date="2021-11" db="EMBL/GenBank/DDBJ databases">
        <title>Black yeast isolated from Biological Soil Crust.</title>
        <authorList>
            <person name="Kurbessoian T."/>
        </authorList>
    </citation>
    <scope>NUCLEOTIDE SEQUENCE [LARGE SCALE GENOMIC DNA]</scope>
    <source>
        <strain evidence="7 8">CCFEE 5522</strain>
    </source>
</reference>
<feature type="transmembrane region" description="Helical" evidence="5">
    <location>
        <begin position="22"/>
        <end position="42"/>
    </location>
</feature>
<accession>A0AAV9JE48</accession>
<dbReference type="EMBL" id="JAVFHQ010000032">
    <property type="protein sequence ID" value="KAK4543399.1"/>
    <property type="molecule type" value="Genomic_DNA"/>
</dbReference>
<dbReference type="InterPro" id="IPR017452">
    <property type="entry name" value="GPCR_Rhodpsn_7TM"/>
</dbReference>
<feature type="transmembrane region" description="Helical" evidence="5">
    <location>
        <begin position="263"/>
        <end position="287"/>
    </location>
</feature>
<evidence type="ECO:0000259" key="6">
    <source>
        <dbReference type="PROSITE" id="PS50262"/>
    </source>
</evidence>
<feature type="transmembrane region" description="Helical" evidence="5">
    <location>
        <begin position="104"/>
        <end position="126"/>
    </location>
</feature>
<feature type="domain" description="G-protein coupled receptors family 1 profile" evidence="6">
    <location>
        <begin position="42"/>
        <end position="284"/>
    </location>
</feature>
<dbReference type="GO" id="GO:0007189">
    <property type="term" value="P:adenylate cyclase-activating G protein-coupled receptor signaling pathway"/>
    <property type="evidence" value="ECO:0007669"/>
    <property type="project" value="TreeGrafter"/>
</dbReference>
<sequence>MDADLVSLPGTLSPLPPILQRGLIAVSFFGFLSFLTSVALFLRLAYRLVTWKRKTQARVNQFIILIFNLVFADIQQSVAFLLNAQWLRENAISVHTPICRAQGWFVSTGDLASGVFTLAIAVHSFTDIVWDYRIGHKCFLATIAALWAFVYACAIIGVALHPDDFYVRAGAWCWINHKYTNERLWLHYFWVIISEFGTVIVYTLIFLILRRRVKESFYTTSNTQIRAQSAAKLIIAYPVVYVVCTLPLVIARLAGMAGADVSFVELCVAGAMITSNGWLDVLLYTLTRRALLFGPDMTGEHGRALDTFRLRPDQAYGTTTTIEASNLGRRLRHSRHGSTEELFGLAGVKAETTVQVRIDAIELDSIGHHSTDLDLKLSRVSLDSRSQKSGK</sequence>
<dbReference type="SUPFAM" id="SSF81321">
    <property type="entry name" value="Family A G protein-coupled receptor-like"/>
    <property type="match status" value="1"/>
</dbReference>
<keyword evidence="8" id="KW-1185">Reference proteome</keyword>
<evidence type="ECO:0000313" key="8">
    <source>
        <dbReference type="Proteomes" id="UP001324427"/>
    </source>
</evidence>
<dbReference type="GO" id="GO:0004930">
    <property type="term" value="F:G protein-coupled receptor activity"/>
    <property type="evidence" value="ECO:0007669"/>
    <property type="project" value="InterPro"/>
</dbReference>
<dbReference type="Pfam" id="PF00001">
    <property type="entry name" value="7tm_1"/>
    <property type="match status" value="1"/>
</dbReference>